<dbReference type="InterPro" id="IPR034466">
    <property type="entry name" value="Methyltransferase_Class_B"/>
</dbReference>
<dbReference type="Gene3D" id="3.80.30.20">
    <property type="entry name" value="tm_1862 like domain"/>
    <property type="match status" value="1"/>
</dbReference>
<name>A0A3S3RD15_METS7</name>
<dbReference type="SFLD" id="SFLDS00029">
    <property type="entry name" value="Radical_SAM"/>
    <property type="match status" value="1"/>
</dbReference>
<dbReference type="SUPFAM" id="SSF102114">
    <property type="entry name" value="Radical SAM enzymes"/>
    <property type="match status" value="1"/>
</dbReference>
<comment type="caution">
    <text evidence="10">The sequence shown here is derived from an EMBL/GenBank/DDBJ whole genome shotgun (WGS) entry which is preliminary data.</text>
</comment>
<dbReference type="GO" id="GO:0003824">
    <property type="term" value="F:catalytic activity"/>
    <property type="evidence" value="ECO:0007669"/>
    <property type="project" value="InterPro"/>
</dbReference>
<feature type="domain" description="Radical SAM core" evidence="9">
    <location>
        <begin position="190"/>
        <end position="402"/>
    </location>
</feature>
<sequence>MKVALVNPPAHQSFEIQSALGLNAPPLGLAYIGAVLERDGYDVTMIDAPISCESQEGVIKKLQSMKPDVIGVTSTTPNIGNAVSLITKIKQKMPGTVTVLGGCHITFLPEETMGMCPAIDVGVIGEGEATMLDLVRSVEDGRPLDAVDGIAIREGGKIRKTRPRRLIEDLDSLPFPARHLLPMEQYTALGERTPIGNVITSRGCPFRCIFCASSRIYGNTFRARSPENVVEEVSELVDKYRINFIEFVDDTFTINKKRSFRLAGLLRKLDISWAFGSRVDTISSEVLQAFRRAGALMFYMGIESASERVLRIIRKGITLGQVRSAISSAKKAGLEVTGSFIIGTPGESKEEAMETIKFAIQSGIDYAQFTAMTPYPGTEVYDFAKANNLLETEDWSKFTTIKPVMRTFEMTAEEIRSLVSMAYRRFYLRPKFLIMQVAKRRILMLKPILKRYLAKRSS</sequence>
<evidence type="ECO:0000256" key="7">
    <source>
        <dbReference type="ARBA" id="ARBA00023014"/>
    </source>
</evidence>
<dbReference type="Proteomes" id="UP000288215">
    <property type="component" value="Unassembled WGS sequence"/>
</dbReference>
<dbReference type="GO" id="GO:0031419">
    <property type="term" value="F:cobalamin binding"/>
    <property type="evidence" value="ECO:0007669"/>
    <property type="project" value="InterPro"/>
</dbReference>
<evidence type="ECO:0000259" key="9">
    <source>
        <dbReference type="PROSITE" id="PS51918"/>
    </source>
</evidence>
<dbReference type="AlphaFoldDB" id="A0A3S3RD15"/>
<dbReference type="EMBL" id="RXGA01000001">
    <property type="protein sequence ID" value="RWX74283.1"/>
    <property type="molecule type" value="Genomic_DNA"/>
</dbReference>
<dbReference type="PROSITE" id="PS51332">
    <property type="entry name" value="B12_BINDING"/>
    <property type="match status" value="1"/>
</dbReference>
<keyword evidence="4" id="KW-0949">S-adenosyl-L-methionine</keyword>
<dbReference type="Pfam" id="PF04055">
    <property type="entry name" value="Radical_SAM"/>
    <property type="match status" value="1"/>
</dbReference>
<dbReference type="PROSITE" id="PS51918">
    <property type="entry name" value="RADICAL_SAM"/>
    <property type="match status" value="1"/>
</dbReference>
<dbReference type="InterPro" id="IPR006158">
    <property type="entry name" value="Cobalamin-bd"/>
</dbReference>
<accession>A0A3S3RD15</accession>
<evidence type="ECO:0000256" key="3">
    <source>
        <dbReference type="ARBA" id="ARBA00022679"/>
    </source>
</evidence>
<dbReference type="InterPro" id="IPR058240">
    <property type="entry name" value="rSAM_sf"/>
</dbReference>
<reference evidence="10 11" key="1">
    <citation type="submission" date="2018-12" db="EMBL/GenBank/DDBJ databases">
        <title>The complete genome of the methanogenic archaea of the candidate phylum Verstraetearchaeota, obtained from the metagenome of underground thermal water.</title>
        <authorList>
            <person name="Kadnikov V.V."/>
            <person name="Mardanov A.V."/>
            <person name="Beletsky A.V."/>
            <person name="Karnachuk O.V."/>
            <person name="Ravin N.V."/>
        </authorList>
    </citation>
    <scope>NUCLEOTIDE SEQUENCE [LARGE SCALE GENOMIC DNA]</scope>
    <source>
        <strain evidence="10">Ch88</strain>
    </source>
</reference>
<dbReference type="PANTHER" id="PTHR43409:SF7">
    <property type="entry name" value="BLL1977 PROTEIN"/>
    <property type="match status" value="1"/>
</dbReference>
<evidence type="ECO:0000256" key="2">
    <source>
        <dbReference type="ARBA" id="ARBA00022603"/>
    </source>
</evidence>
<dbReference type="InterPro" id="IPR051198">
    <property type="entry name" value="BchE-like"/>
</dbReference>
<evidence type="ECO:0000313" key="11">
    <source>
        <dbReference type="Proteomes" id="UP000288215"/>
    </source>
</evidence>
<feature type="domain" description="B12-binding" evidence="8">
    <location>
        <begin position="12"/>
        <end position="145"/>
    </location>
</feature>
<dbReference type="InterPro" id="IPR036724">
    <property type="entry name" value="Cobalamin-bd_sf"/>
</dbReference>
<keyword evidence="2" id="KW-0489">Methyltransferase</keyword>
<evidence type="ECO:0000256" key="4">
    <source>
        <dbReference type="ARBA" id="ARBA00022691"/>
    </source>
</evidence>
<dbReference type="GO" id="GO:0051539">
    <property type="term" value="F:4 iron, 4 sulfur cluster binding"/>
    <property type="evidence" value="ECO:0007669"/>
    <property type="project" value="UniProtKB-KW"/>
</dbReference>
<dbReference type="InterPro" id="IPR006638">
    <property type="entry name" value="Elp3/MiaA/NifB-like_rSAM"/>
</dbReference>
<dbReference type="PANTHER" id="PTHR43409">
    <property type="entry name" value="ANAEROBIC MAGNESIUM-PROTOPORPHYRIN IX MONOMETHYL ESTER CYCLASE-RELATED"/>
    <property type="match status" value="1"/>
</dbReference>
<organism evidence="10 11">
    <name type="scientific">Methanosuratincola subterraneus</name>
    <dbReference type="NCBI Taxonomy" id="2593994"/>
    <lineage>
        <taxon>Archaea</taxon>
        <taxon>Thermoproteota</taxon>
        <taxon>Methanosuratincolia</taxon>
        <taxon>Candidatus Methanomethylicales</taxon>
        <taxon>Candidatus Methanomethylicaceae</taxon>
        <taxon>Candidatus Methanosuratincola (ex Vanwonterghem et al. 2016)</taxon>
    </lineage>
</organism>
<dbReference type="GO" id="GO:0046872">
    <property type="term" value="F:metal ion binding"/>
    <property type="evidence" value="ECO:0007669"/>
    <property type="project" value="UniProtKB-KW"/>
</dbReference>
<dbReference type="CDD" id="cd02068">
    <property type="entry name" value="radical_SAM_B12_BD"/>
    <property type="match status" value="1"/>
</dbReference>
<dbReference type="SFLD" id="SFLDG01123">
    <property type="entry name" value="methyltransferase_(Class_B)"/>
    <property type="match status" value="1"/>
</dbReference>
<keyword evidence="6" id="KW-0408">Iron</keyword>
<comment type="cofactor">
    <cofactor evidence="1">
        <name>[4Fe-4S] cluster</name>
        <dbReference type="ChEBI" id="CHEBI:49883"/>
    </cofactor>
</comment>
<evidence type="ECO:0000256" key="5">
    <source>
        <dbReference type="ARBA" id="ARBA00022723"/>
    </source>
</evidence>
<dbReference type="Gene3D" id="3.40.50.280">
    <property type="entry name" value="Cobalamin-binding domain"/>
    <property type="match status" value="1"/>
</dbReference>
<gene>
    <name evidence="10" type="ORF">Metus_0308</name>
</gene>
<dbReference type="InterPro" id="IPR023404">
    <property type="entry name" value="rSAM_horseshoe"/>
</dbReference>
<evidence type="ECO:0000259" key="8">
    <source>
        <dbReference type="PROSITE" id="PS51332"/>
    </source>
</evidence>
<keyword evidence="3" id="KW-0808">Transferase</keyword>
<keyword evidence="7" id="KW-0411">Iron-sulfur</keyword>
<keyword evidence="5" id="KW-0479">Metal-binding</keyword>
<protein>
    <submittedName>
        <fullName evidence="10">Uncharacterized protein</fullName>
    </submittedName>
</protein>
<dbReference type="Pfam" id="PF02310">
    <property type="entry name" value="B12-binding"/>
    <property type="match status" value="1"/>
</dbReference>
<proteinExistence type="predicted"/>
<dbReference type="SMART" id="SM00729">
    <property type="entry name" value="Elp3"/>
    <property type="match status" value="1"/>
</dbReference>
<evidence type="ECO:0000256" key="6">
    <source>
        <dbReference type="ARBA" id="ARBA00023004"/>
    </source>
</evidence>
<evidence type="ECO:0000313" key="10">
    <source>
        <dbReference type="EMBL" id="RWX74283.1"/>
    </source>
</evidence>
<dbReference type="InterPro" id="IPR007197">
    <property type="entry name" value="rSAM"/>
</dbReference>
<evidence type="ECO:0000256" key="1">
    <source>
        <dbReference type="ARBA" id="ARBA00001966"/>
    </source>
</evidence>
<dbReference type="CDD" id="cd01335">
    <property type="entry name" value="Radical_SAM"/>
    <property type="match status" value="1"/>
</dbReference>
<dbReference type="SUPFAM" id="SSF52242">
    <property type="entry name" value="Cobalamin (vitamin B12)-binding domain"/>
    <property type="match status" value="1"/>
</dbReference>
<dbReference type="SFLD" id="SFLDG01082">
    <property type="entry name" value="B12-binding_domain_containing"/>
    <property type="match status" value="1"/>
</dbReference>